<gene>
    <name evidence="1" type="primary">98</name>
    <name evidence="1" type="ORF">SEA_STORMAGEDDON_98</name>
</gene>
<evidence type="ECO:0000313" key="1">
    <source>
        <dbReference type="EMBL" id="QGJ94959.1"/>
    </source>
</evidence>
<organism evidence="1 2">
    <name type="scientific">Gordonia phage Stormageddon</name>
    <dbReference type="NCBI Taxonomy" id="2656541"/>
    <lineage>
        <taxon>Viruses</taxon>
        <taxon>Duplodnaviria</taxon>
        <taxon>Heunggongvirae</taxon>
        <taxon>Uroviricota</taxon>
        <taxon>Caudoviricetes</taxon>
        <taxon>Stormageddonvirus</taxon>
        <taxon>Stormageddonvirus Stormageddon</taxon>
    </lineage>
</organism>
<keyword evidence="2" id="KW-1185">Reference proteome</keyword>
<reference evidence="1 2" key="1">
    <citation type="submission" date="2019-10" db="EMBL/GenBank/DDBJ databases">
        <authorList>
            <person name="Garlena R.A."/>
            <person name="Russell D.A."/>
            <person name="Pope W.H."/>
            <person name="Jacobs-Sera D."/>
            <person name="Hatfull G.F."/>
        </authorList>
    </citation>
    <scope>NUCLEOTIDE SEQUENCE [LARGE SCALE GENOMIC DNA]</scope>
</reference>
<sequence length="62" mass="6842">MHTKAWFTGAATGSADNADDEWRDFRLDGERAIEVSFLVPDSAIDGVRKLLNERGTLTFAKA</sequence>
<evidence type="ECO:0000313" key="2">
    <source>
        <dbReference type="Proteomes" id="UP000423065"/>
    </source>
</evidence>
<dbReference type="EMBL" id="MN586040">
    <property type="protein sequence ID" value="QGJ94959.1"/>
    <property type="molecule type" value="Genomic_DNA"/>
</dbReference>
<accession>A0A649VSN9</accession>
<protein>
    <submittedName>
        <fullName evidence="1">Uncharacterized protein</fullName>
    </submittedName>
</protein>
<dbReference type="KEGG" id="vg:64766923"/>
<dbReference type="RefSeq" id="YP_010059573.1">
    <property type="nucleotide sequence ID" value="NC_054726.1"/>
</dbReference>
<dbReference type="GeneID" id="64766923"/>
<proteinExistence type="predicted"/>
<dbReference type="Proteomes" id="UP000423065">
    <property type="component" value="Segment"/>
</dbReference>
<name>A0A649VSN9_9CAUD</name>